<dbReference type="Proteomes" id="UP000193495">
    <property type="component" value="Unassembled WGS sequence"/>
</dbReference>
<protein>
    <recommendedName>
        <fullName evidence="8">TolA protein</fullName>
    </recommendedName>
</protein>
<feature type="compositionally biased region" description="Pro residues" evidence="2">
    <location>
        <begin position="224"/>
        <end position="233"/>
    </location>
</feature>
<evidence type="ECO:0000313" key="7">
    <source>
        <dbReference type="Proteomes" id="UP000240624"/>
    </source>
</evidence>
<reference evidence="4 7" key="2">
    <citation type="submission" date="2018-03" db="EMBL/GenBank/DDBJ databases">
        <title>Genomic Encyclopedia of Archaeal and Bacterial Type Strains, Phase II (KMG-II): from individual species to whole genera.</title>
        <authorList>
            <person name="Goeker M."/>
        </authorList>
    </citation>
    <scope>NUCLEOTIDE SEQUENCE [LARGE SCALE GENOMIC DNA]</scope>
    <source>
        <strain evidence="4 7">DSM 29956</strain>
    </source>
</reference>
<evidence type="ECO:0000313" key="6">
    <source>
        <dbReference type="Proteomes" id="UP000193495"/>
    </source>
</evidence>
<reference evidence="5 6" key="1">
    <citation type="submission" date="2017-03" db="EMBL/GenBank/DDBJ databases">
        <authorList>
            <person name="Afonso C.L."/>
            <person name="Miller P.J."/>
            <person name="Scott M.A."/>
            <person name="Spackman E."/>
            <person name="Goraichik I."/>
            <person name="Dimitrov K.M."/>
            <person name="Suarez D.L."/>
            <person name="Swayne D.E."/>
        </authorList>
    </citation>
    <scope>NUCLEOTIDE SEQUENCE [LARGE SCALE GENOMIC DNA]</scope>
    <source>
        <strain evidence="5 6">CECT 8367</strain>
    </source>
</reference>
<feature type="chain" id="PRO_5044568151" description="TolA protein" evidence="3">
    <location>
        <begin position="27"/>
        <end position="334"/>
    </location>
</feature>
<evidence type="ECO:0000256" key="2">
    <source>
        <dbReference type="SAM" id="MobiDB-lite"/>
    </source>
</evidence>
<evidence type="ECO:0000256" key="1">
    <source>
        <dbReference type="SAM" id="Coils"/>
    </source>
</evidence>
<dbReference type="RefSeq" id="WP_133056288.1">
    <property type="nucleotide sequence ID" value="NZ_FWFY01000002.1"/>
</dbReference>
<organism evidence="5 6">
    <name type="scientific">Limimaricola soesokkakensis</name>
    <dbReference type="NCBI Taxonomy" id="1343159"/>
    <lineage>
        <taxon>Bacteria</taxon>
        <taxon>Pseudomonadati</taxon>
        <taxon>Pseudomonadota</taxon>
        <taxon>Alphaproteobacteria</taxon>
        <taxon>Rhodobacterales</taxon>
        <taxon>Paracoccaceae</taxon>
        <taxon>Limimaricola</taxon>
    </lineage>
</organism>
<name>A0A1X6YPF5_9RHOB</name>
<feature type="compositionally biased region" description="Basic and acidic residues" evidence="2">
    <location>
        <begin position="52"/>
        <end position="101"/>
    </location>
</feature>
<feature type="signal peptide" evidence="3">
    <location>
        <begin position="1"/>
        <end position="26"/>
    </location>
</feature>
<accession>A0A1X6YPF5</accession>
<evidence type="ECO:0000313" key="4">
    <source>
        <dbReference type="EMBL" id="PSK88272.1"/>
    </source>
</evidence>
<dbReference type="AlphaFoldDB" id="A0A1X6YPF5"/>
<gene>
    <name evidence="4" type="ORF">CLV79_101104</name>
    <name evidence="5" type="ORF">LOS8367_00982</name>
</gene>
<keyword evidence="3" id="KW-0732">Signal</keyword>
<evidence type="ECO:0000313" key="5">
    <source>
        <dbReference type="EMBL" id="SLN27431.1"/>
    </source>
</evidence>
<sequence>MARRLIAATLSLSLGLSGLAPAPVMAQDDNASMGRLIGGLVALGVIGAAAKQQRDKDKERAEKKAKAAEKEAKEERKEARKAAKEERKEAEKRLKRELERREEEEERESESDVRTRAALGALSAIIAGQGGGSGIEAIAREFGLDLSDPQAEARAQAEAQARAEAVAREEALAAERERAETEARRAEIVRQAEEARLAEIARAAEERRRAEARARLEAQGSPVAPAPEALPPIPRDEVTPDLLRDWKPATTSAQTLPETTTPVATGEIPFACLRRQQSGFESASLVDGDCLDDYPVLARSFPLDCAVTGREEGRITSGYDTQCLRDRGYRIAVR</sequence>
<dbReference type="OrthoDB" id="7876829at2"/>
<feature type="region of interest" description="Disordered" evidence="2">
    <location>
        <begin position="215"/>
        <end position="234"/>
    </location>
</feature>
<feature type="coiled-coil region" evidence="1">
    <location>
        <begin position="162"/>
        <end position="198"/>
    </location>
</feature>
<keyword evidence="1" id="KW-0175">Coiled coil</keyword>
<dbReference type="EMBL" id="FWFY01000002">
    <property type="protein sequence ID" value="SLN27431.1"/>
    <property type="molecule type" value="Genomic_DNA"/>
</dbReference>
<proteinExistence type="predicted"/>
<feature type="region of interest" description="Disordered" evidence="2">
    <location>
        <begin position="51"/>
        <end position="114"/>
    </location>
</feature>
<evidence type="ECO:0008006" key="8">
    <source>
        <dbReference type="Google" id="ProtNLM"/>
    </source>
</evidence>
<keyword evidence="7" id="KW-1185">Reference proteome</keyword>
<dbReference type="EMBL" id="PYGB01000001">
    <property type="protein sequence ID" value="PSK88272.1"/>
    <property type="molecule type" value="Genomic_DNA"/>
</dbReference>
<evidence type="ECO:0000256" key="3">
    <source>
        <dbReference type="SAM" id="SignalP"/>
    </source>
</evidence>
<dbReference type="Proteomes" id="UP000240624">
    <property type="component" value="Unassembled WGS sequence"/>
</dbReference>